<dbReference type="SMART" id="SM00857">
    <property type="entry name" value="Resolvase"/>
    <property type="match status" value="1"/>
</dbReference>
<sequence length="198" mass="22109">MGFELEDESGTLEININNKTVKGKCKAKDFPKQLEKLKGCDKVFREKRSGVDVGRPALKRCLEFLREGDTLLVTKIDRLARSTADLYRIVSSLADKGVQFKVIDDSSIDTTSRTGKLVMGILALIAEFENDIRRERQMDGIKKAQERGVRFGRKRRLVPETIGQIRKLRDAGLTVPAIIARTRLSKASIYRALGASAG</sequence>
<dbReference type="PANTHER" id="PTHR30461:SF26">
    <property type="entry name" value="RESOLVASE HOMOLOG YNEB"/>
    <property type="match status" value="1"/>
</dbReference>
<dbReference type="Gene3D" id="3.40.50.1390">
    <property type="entry name" value="Resolvase, N-terminal catalytic domain"/>
    <property type="match status" value="1"/>
</dbReference>
<accession>A0A0F8WB27</accession>
<comment type="caution">
    <text evidence="6">The sequence shown here is derived from an EMBL/GenBank/DDBJ whole genome shotgun (WGS) entry which is preliminary data.</text>
</comment>
<dbReference type="InterPro" id="IPR036162">
    <property type="entry name" value="Resolvase-like_N_sf"/>
</dbReference>
<reference evidence="6" key="1">
    <citation type="journal article" date="2015" name="Nature">
        <title>Complex archaea that bridge the gap between prokaryotes and eukaryotes.</title>
        <authorList>
            <person name="Spang A."/>
            <person name="Saw J.H."/>
            <person name="Jorgensen S.L."/>
            <person name="Zaremba-Niedzwiedzka K."/>
            <person name="Martijn J."/>
            <person name="Lind A.E."/>
            <person name="van Eijk R."/>
            <person name="Schleper C."/>
            <person name="Guy L."/>
            <person name="Ettema T.J."/>
        </authorList>
    </citation>
    <scope>NUCLEOTIDE SEQUENCE</scope>
</reference>
<feature type="domain" description="Resolvase/invertase-type recombinase catalytic" evidence="5">
    <location>
        <begin position="7"/>
        <end position="148"/>
    </location>
</feature>
<dbReference type="PROSITE" id="PS00398">
    <property type="entry name" value="RECOMBINASES_2"/>
    <property type="match status" value="1"/>
</dbReference>
<evidence type="ECO:0000256" key="3">
    <source>
        <dbReference type="ARBA" id="ARBA00023125"/>
    </source>
</evidence>
<dbReference type="AlphaFoldDB" id="A0A0F8WB27"/>
<proteinExistence type="inferred from homology"/>
<name>A0A0F8WB27_9ZZZZ</name>
<organism evidence="6">
    <name type="scientific">marine sediment metagenome</name>
    <dbReference type="NCBI Taxonomy" id="412755"/>
    <lineage>
        <taxon>unclassified sequences</taxon>
        <taxon>metagenomes</taxon>
        <taxon>ecological metagenomes</taxon>
    </lineage>
</organism>
<dbReference type="InterPro" id="IPR006118">
    <property type="entry name" value="Recombinase_CS"/>
</dbReference>
<dbReference type="InterPro" id="IPR006119">
    <property type="entry name" value="Resolv_N"/>
</dbReference>
<dbReference type="PROSITE" id="PS51736">
    <property type="entry name" value="RECOMBINASES_3"/>
    <property type="match status" value="1"/>
</dbReference>
<dbReference type="CDD" id="cd03768">
    <property type="entry name" value="SR_ResInv"/>
    <property type="match status" value="1"/>
</dbReference>
<keyword evidence="4" id="KW-0233">DNA recombination</keyword>
<gene>
    <name evidence="6" type="ORF">LCGC14_3090810</name>
</gene>
<dbReference type="InterPro" id="IPR050639">
    <property type="entry name" value="SSR_resolvase"/>
</dbReference>
<dbReference type="GO" id="GO:0003677">
    <property type="term" value="F:DNA binding"/>
    <property type="evidence" value="ECO:0007669"/>
    <property type="project" value="UniProtKB-KW"/>
</dbReference>
<keyword evidence="2" id="KW-0229">DNA integration</keyword>
<evidence type="ECO:0000256" key="2">
    <source>
        <dbReference type="ARBA" id="ARBA00022908"/>
    </source>
</evidence>
<evidence type="ECO:0000313" key="6">
    <source>
        <dbReference type="EMBL" id="KKK53833.1"/>
    </source>
</evidence>
<comment type="similarity">
    <text evidence="1">Belongs to the site-specific recombinase resolvase family.</text>
</comment>
<dbReference type="GO" id="GO:0000150">
    <property type="term" value="F:DNA strand exchange activity"/>
    <property type="evidence" value="ECO:0007669"/>
    <property type="project" value="InterPro"/>
</dbReference>
<dbReference type="Pfam" id="PF02796">
    <property type="entry name" value="HTH_7"/>
    <property type="match status" value="1"/>
</dbReference>
<dbReference type="InterPro" id="IPR006120">
    <property type="entry name" value="Resolvase_HTH_dom"/>
</dbReference>
<dbReference type="GO" id="GO:0015074">
    <property type="term" value="P:DNA integration"/>
    <property type="evidence" value="ECO:0007669"/>
    <property type="project" value="UniProtKB-KW"/>
</dbReference>
<dbReference type="SUPFAM" id="SSF53041">
    <property type="entry name" value="Resolvase-like"/>
    <property type="match status" value="1"/>
</dbReference>
<keyword evidence="3" id="KW-0238">DNA-binding</keyword>
<evidence type="ECO:0000259" key="5">
    <source>
        <dbReference type="PROSITE" id="PS51736"/>
    </source>
</evidence>
<dbReference type="Pfam" id="PF00239">
    <property type="entry name" value="Resolvase"/>
    <property type="match status" value="1"/>
</dbReference>
<evidence type="ECO:0000256" key="1">
    <source>
        <dbReference type="ARBA" id="ARBA00009913"/>
    </source>
</evidence>
<dbReference type="EMBL" id="LAZR01066308">
    <property type="protein sequence ID" value="KKK53833.1"/>
    <property type="molecule type" value="Genomic_DNA"/>
</dbReference>
<evidence type="ECO:0000256" key="4">
    <source>
        <dbReference type="ARBA" id="ARBA00023172"/>
    </source>
</evidence>
<protein>
    <recommendedName>
        <fullName evidence="5">Resolvase/invertase-type recombinase catalytic domain-containing protein</fullName>
    </recommendedName>
</protein>
<dbReference type="PANTHER" id="PTHR30461">
    <property type="entry name" value="DNA-INVERTASE FROM LAMBDOID PROPHAGE"/>
    <property type="match status" value="1"/>
</dbReference>